<name>A0A1H0H803_9HYPH</name>
<keyword evidence="2" id="KW-1185">Reference proteome</keyword>
<evidence type="ECO:0000313" key="2">
    <source>
        <dbReference type="Proteomes" id="UP000198704"/>
    </source>
</evidence>
<sequence>MTMEAYALCGRQMSDLAEWQAAINALGFALTLEAEQIPPATQGYLPATWQGRQAGFECSVIPLSDLTETYPEIEFGGPWACVYAFYFATFAGCAGTWMAVAACAKQLEGIAYDPQEGNLLAAEDAVRYAHDTLASVARLEASLGGPSVG</sequence>
<dbReference type="AlphaFoldDB" id="A0A1H0H803"/>
<dbReference type="Proteomes" id="UP000198704">
    <property type="component" value="Unassembled WGS sequence"/>
</dbReference>
<dbReference type="EMBL" id="FNHS01000015">
    <property type="protein sequence ID" value="SDO15265.1"/>
    <property type="molecule type" value="Genomic_DNA"/>
</dbReference>
<dbReference type="STRING" id="582672.SAMN05216360_115134"/>
<dbReference type="OrthoDB" id="7994539at2"/>
<protein>
    <submittedName>
        <fullName evidence="1">Uncharacterized protein</fullName>
    </submittedName>
</protein>
<accession>A0A1H0H803</accession>
<proteinExistence type="predicted"/>
<gene>
    <name evidence="1" type="ORF">SAMN05216360_115134</name>
</gene>
<organism evidence="1 2">
    <name type="scientific">Methylobacterium phyllostachyos</name>
    <dbReference type="NCBI Taxonomy" id="582672"/>
    <lineage>
        <taxon>Bacteria</taxon>
        <taxon>Pseudomonadati</taxon>
        <taxon>Pseudomonadota</taxon>
        <taxon>Alphaproteobacteria</taxon>
        <taxon>Hyphomicrobiales</taxon>
        <taxon>Methylobacteriaceae</taxon>
        <taxon>Methylobacterium</taxon>
    </lineage>
</organism>
<evidence type="ECO:0000313" key="1">
    <source>
        <dbReference type="EMBL" id="SDO15265.1"/>
    </source>
</evidence>
<reference evidence="2" key="1">
    <citation type="submission" date="2016-10" db="EMBL/GenBank/DDBJ databases">
        <authorList>
            <person name="Varghese N."/>
            <person name="Submissions S."/>
        </authorList>
    </citation>
    <scope>NUCLEOTIDE SEQUENCE [LARGE SCALE GENOMIC DNA]</scope>
    <source>
        <strain evidence="2">BL47</strain>
    </source>
</reference>